<dbReference type="Proteomes" id="UP001321506">
    <property type="component" value="Unassembled WGS sequence"/>
</dbReference>
<proteinExistence type="predicted"/>
<dbReference type="AlphaFoldDB" id="A0AAW6T8H5"/>
<organism evidence="1 2">
    <name type="scientific">Ruicaihuangia caeni</name>
    <dbReference type="NCBI Taxonomy" id="3042517"/>
    <lineage>
        <taxon>Bacteria</taxon>
        <taxon>Bacillati</taxon>
        <taxon>Actinomycetota</taxon>
        <taxon>Actinomycetes</taxon>
        <taxon>Micrococcales</taxon>
        <taxon>Microbacteriaceae</taxon>
        <taxon>Ruicaihuangia</taxon>
    </lineage>
</organism>
<dbReference type="EMBL" id="JASATX010000003">
    <property type="protein sequence ID" value="MDI2099056.1"/>
    <property type="molecule type" value="Genomic_DNA"/>
</dbReference>
<accession>A0AAW6T8H5</accession>
<name>A0AAW6T8H5_9MICO</name>
<sequence length="319" mass="34464">MRRTAVVWSFAFAALILVFVGTVAALNATLFSAGGFARVYLDSIARHDVDGALALPGVEPPPDARLDLLSPAALGELTEIEQSAEVTLSDGVRRVEFEYRLDGERHSTWFTLEPAGKVFGVFDGWRFQRSPVAILEVTSLHADRFSVGELALTASEPTALGVLVPSRYVVGHESQWLRARPVPAAVTRPGDTHAVSLDVQASERFVDEVRDQLAEYLDTCAEQNVLMPSGCPFGHPISNRVESEPVWSMVTYPEVAIVPGPETGVWLMPRADAAAHLTVDVRSLFDGSVTTLSEDVPFSVGYTITFQPDGSLLVTAISG</sequence>
<evidence type="ECO:0000313" key="2">
    <source>
        <dbReference type="Proteomes" id="UP001321506"/>
    </source>
</evidence>
<protein>
    <recommendedName>
        <fullName evidence="3">DUF2092 domain-containing protein</fullName>
    </recommendedName>
</protein>
<comment type="caution">
    <text evidence="1">The sequence shown here is derived from an EMBL/GenBank/DDBJ whole genome shotgun (WGS) entry which is preliminary data.</text>
</comment>
<evidence type="ECO:0000313" key="1">
    <source>
        <dbReference type="EMBL" id="MDI2099056.1"/>
    </source>
</evidence>
<keyword evidence="2" id="KW-1185">Reference proteome</keyword>
<gene>
    <name evidence="1" type="ORF">QF206_08795</name>
</gene>
<reference evidence="1 2" key="1">
    <citation type="submission" date="2023-04" db="EMBL/GenBank/DDBJ databases">
        <title>Klugiella caeni sp. nov. isolated from the sludge of biochemical tank.</title>
        <authorList>
            <person name="Geng K."/>
        </authorList>
    </citation>
    <scope>NUCLEOTIDE SEQUENCE [LARGE SCALE GENOMIC DNA]</scope>
    <source>
        <strain evidence="1 2">YN-L-19</strain>
    </source>
</reference>
<dbReference type="RefSeq" id="WP_281488840.1">
    <property type="nucleotide sequence ID" value="NZ_CP159582.1"/>
</dbReference>
<evidence type="ECO:0008006" key="3">
    <source>
        <dbReference type="Google" id="ProtNLM"/>
    </source>
</evidence>